<dbReference type="GO" id="GO:0046872">
    <property type="term" value="F:metal ion binding"/>
    <property type="evidence" value="ECO:0007669"/>
    <property type="project" value="UniProtKB-KW"/>
</dbReference>
<dbReference type="Bgee" id="ENSMNEG00000039356">
    <property type="expression patterns" value="Expressed in liver and 12 other cell types or tissues"/>
</dbReference>
<keyword evidence="6" id="KW-0472">Membrane</keyword>
<evidence type="ECO:0000256" key="7">
    <source>
        <dbReference type="SAM" id="SignalP"/>
    </source>
</evidence>
<dbReference type="Ensembl" id="ENSMNET00000056372.1">
    <property type="protein sequence ID" value="ENSMNEP00000031940.1"/>
    <property type="gene ID" value="ENSMNEG00000039356.1"/>
</dbReference>
<dbReference type="Gene3D" id="3.30.1120.10">
    <property type="match status" value="1"/>
</dbReference>
<dbReference type="GeneTree" id="ENSGT00940000163319"/>
<protein>
    <submittedName>
        <fullName evidence="9">Arylsulfatase L</fullName>
    </submittedName>
</protein>
<dbReference type="InterPro" id="IPR024607">
    <property type="entry name" value="Sulfatase_CS"/>
</dbReference>
<feature type="domain" description="Sulfatase N-terminal" evidence="8">
    <location>
        <begin position="41"/>
        <end position="370"/>
    </location>
</feature>
<dbReference type="Pfam" id="PF14707">
    <property type="entry name" value="Sulfatase_C"/>
    <property type="match status" value="1"/>
</dbReference>
<evidence type="ECO:0000259" key="8">
    <source>
        <dbReference type="Pfam" id="PF00884"/>
    </source>
</evidence>
<feature type="chain" id="PRO_5014376747" evidence="7">
    <location>
        <begin position="34"/>
        <end position="539"/>
    </location>
</feature>
<gene>
    <name evidence="9" type="primary">ARSL</name>
</gene>
<dbReference type="GO" id="GO:0004065">
    <property type="term" value="F:arylsulfatase activity"/>
    <property type="evidence" value="ECO:0007669"/>
    <property type="project" value="TreeGrafter"/>
</dbReference>
<dbReference type="PROSITE" id="PS00149">
    <property type="entry name" value="SULFATASE_2"/>
    <property type="match status" value="1"/>
</dbReference>
<dbReference type="PROSITE" id="PS00523">
    <property type="entry name" value="SULFATASE_1"/>
    <property type="match status" value="1"/>
</dbReference>
<evidence type="ECO:0000256" key="3">
    <source>
        <dbReference type="ARBA" id="ARBA00022723"/>
    </source>
</evidence>
<keyword evidence="5" id="KW-0106">Calcium</keyword>
<evidence type="ECO:0000256" key="1">
    <source>
        <dbReference type="ARBA" id="ARBA00001913"/>
    </source>
</evidence>
<dbReference type="InterPro" id="IPR000917">
    <property type="entry name" value="Sulfatase_N"/>
</dbReference>
<keyword evidence="4" id="KW-0378">Hydrolase</keyword>
<evidence type="ECO:0000256" key="6">
    <source>
        <dbReference type="SAM" id="Phobius"/>
    </source>
</evidence>
<evidence type="ECO:0000256" key="5">
    <source>
        <dbReference type="ARBA" id="ARBA00022837"/>
    </source>
</evidence>
<dbReference type="Proteomes" id="UP000233120">
    <property type="component" value="Unassembled WGS sequence"/>
</dbReference>
<keyword evidence="7" id="KW-0732">Signal</keyword>
<keyword evidence="6" id="KW-0812">Transmembrane</keyword>
<proteinExistence type="inferred from homology"/>
<feature type="transmembrane region" description="Helical" evidence="6">
    <location>
        <begin position="229"/>
        <end position="251"/>
    </location>
</feature>
<sequence>MRAAARRGRAAPAARDSLLVLLFLCLLLKTCEPKTANAFRPNILLIMADDLGIGDLGCYGNNTLRTPNIDQLAEEGVRLTQHLAAAPLCTPSRAAFLTGRHSFRSGMEASNGYRALQWNAGSGGLPENETTFARILQQRGYATGLIGKWHQGVNCASRGDHCHHPLNHGFDYFYGMPFTLTNDCDPGRPPEVDAVLRAQLWGYTQFLALGILTVAAGKTCGFISVSGRVVTGMACVLFLFFISWYSSFGFVRRWNCVLMRNHDVTEQPMVLEKTASLMLKEAVSYIERHKHGPFLLFLSLLHVHIPLVTTSAFLGKSQHGLYGDNVEEMDWLIGKILNAIEDNGLKNSTFTYFTSDHGGHLEARDGHSQLGGWNGIYKVIDGHSLVPLLQGAEARSAHEFLFHYCGQHLHAARWHQRDSGSVWKVHYTTPQFHPEGAGACYGRGVCPCSGEGVTHHRPPLLFDLSRDPSEARPLTPDSEPLYHAVIARVGAAVSEHRHTLSPVPQQFSTSNILWKPWLQPCCGHFPFCSCHEDGDGTPR</sequence>
<keyword evidence="6" id="KW-1133">Transmembrane helix</keyword>
<dbReference type="InterPro" id="IPR050738">
    <property type="entry name" value="Sulfatase"/>
</dbReference>
<reference evidence="9" key="1">
    <citation type="submission" date="2025-08" db="UniProtKB">
        <authorList>
            <consortium name="Ensembl"/>
        </authorList>
    </citation>
    <scope>IDENTIFICATION</scope>
</reference>
<keyword evidence="10" id="KW-1185">Reference proteome</keyword>
<dbReference type="PANTHER" id="PTHR42693:SF5">
    <property type="entry name" value="ARYLSULFATASE D"/>
    <property type="match status" value="1"/>
</dbReference>
<dbReference type="GO" id="GO:0005788">
    <property type="term" value="C:endoplasmic reticulum lumen"/>
    <property type="evidence" value="ECO:0007669"/>
    <property type="project" value="UniProtKB-ARBA"/>
</dbReference>
<dbReference type="FunFam" id="3.40.720.10:FF:000233">
    <property type="entry name" value="Predicted protein"/>
    <property type="match status" value="1"/>
</dbReference>
<dbReference type="AlphaFoldDB" id="A0A2K6D7Q5"/>
<evidence type="ECO:0000313" key="9">
    <source>
        <dbReference type="Ensembl" id="ENSMNEP00000031940.1"/>
    </source>
</evidence>
<name>A0A2K6D7Q5_MACNE</name>
<dbReference type="Pfam" id="PF00884">
    <property type="entry name" value="Sulfatase"/>
    <property type="match status" value="1"/>
</dbReference>
<comment type="similarity">
    <text evidence="2">Belongs to the sulfatase family.</text>
</comment>
<dbReference type="PANTHER" id="PTHR42693">
    <property type="entry name" value="ARYLSULFATASE FAMILY MEMBER"/>
    <property type="match status" value="1"/>
</dbReference>
<dbReference type="SUPFAM" id="SSF53649">
    <property type="entry name" value="Alkaline phosphatase-like"/>
    <property type="match status" value="1"/>
</dbReference>
<keyword evidence="3" id="KW-0479">Metal-binding</keyword>
<dbReference type="FunFam" id="3.30.1120.10:FF:000001">
    <property type="entry name" value="Arylsulfatase E"/>
    <property type="match status" value="1"/>
</dbReference>
<evidence type="ECO:0000313" key="10">
    <source>
        <dbReference type="Proteomes" id="UP000233120"/>
    </source>
</evidence>
<feature type="signal peptide" evidence="7">
    <location>
        <begin position="1"/>
        <end position="33"/>
    </location>
</feature>
<reference evidence="9" key="2">
    <citation type="submission" date="2025-09" db="UniProtKB">
        <authorList>
            <consortium name="Ensembl"/>
        </authorList>
    </citation>
    <scope>IDENTIFICATION</scope>
</reference>
<evidence type="ECO:0000256" key="2">
    <source>
        <dbReference type="ARBA" id="ARBA00008779"/>
    </source>
</evidence>
<comment type="cofactor">
    <cofactor evidence="1">
        <name>Ca(2+)</name>
        <dbReference type="ChEBI" id="CHEBI:29108"/>
    </cofactor>
</comment>
<accession>A0A2K6D7Q5</accession>
<feature type="transmembrane region" description="Helical" evidence="6">
    <location>
        <begin position="294"/>
        <end position="314"/>
    </location>
</feature>
<dbReference type="Gene3D" id="3.40.720.10">
    <property type="entry name" value="Alkaline Phosphatase, subunit A"/>
    <property type="match status" value="2"/>
</dbReference>
<dbReference type="FunFam" id="3.40.720.10:FF:000174">
    <property type="entry name" value="Uncharacterized protein"/>
    <property type="match status" value="1"/>
</dbReference>
<dbReference type="InterPro" id="IPR017850">
    <property type="entry name" value="Alkaline_phosphatase_core_sf"/>
</dbReference>
<dbReference type="Gene3D" id="1.10.287.550">
    <property type="entry name" value="Helix hairpin bin"/>
    <property type="match status" value="1"/>
</dbReference>
<organism evidence="9 10">
    <name type="scientific">Macaca nemestrina</name>
    <name type="common">Pig-tailed macaque</name>
    <dbReference type="NCBI Taxonomy" id="9545"/>
    <lineage>
        <taxon>Eukaryota</taxon>
        <taxon>Metazoa</taxon>
        <taxon>Chordata</taxon>
        <taxon>Craniata</taxon>
        <taxon>Vertebrata</taxon>
        <taxon>Euteleostomi</taxon>
        <taxon>Mammalia</taxon>
        <taxon>Eutheria</taxon>
        <taxon>Euarchontoglires</taxon>
        <taxon>Primates</taxon>
        <taxon>Haplorrhini</taxon>
        <taxon>Catarrhini</taxon>
        <taxon>Cercopithecidae</taxon>
        <taxon>Cercopithecinae</taxon>
        <taxon>Macaca</taxon>
    </lineage>
</organism>
<dbReference type="FunFam" id="1.10.287.550:FF:000001">
    <property type="entry name" value="Arylsulfatase E"/>
    <property type="match status" value="1"/>
</dbReference>
<evidence type="ECO:0000256" key="4">
    <source>
        <dbReference type="ARBA" id="ARBA00022801"/>
    </source>
</evidence>